<dbReference type="EMBL" id="BAABLO010000001">
    <property type="protein sequence ID" value="GAA4714212.1"/>
    <property type="molecule type" value="Genomic_DNA"/>
</dbReference>
<evidence type="ECO:0000313" key="4">
    <source>
        <dbReference type="EMBL" id="GAA4714451.1"/>
    </source>
</evidence>
<reference evidence="4" key="3">
    <citation type="submission" date="2023-12" db="EMBL/GenBank/DDBJ databases">
        <authorList>
            <person name="Sun Q."/>
            <person name="Inoue M."/>
        </authorList>
    </citation>
    <scope>NUCLEOTIDE SEQUENCE</scope>
    <source>
        <strain evidence="4">JCM 18961</strain>
    </source>
</reference>
<gene>
    <name evidence="3" type="ORF">GCM10025782_08180</name>
    <name evidence="4" type="ORF">GCM10025782_08510</name>
</gene>
<evidence type="ECO:0000256" key="1">
    <source>
        <dbReference type="SAM" id="MobiDB-lite"/>
    </source>
</evidence>
<reference evidence="4" key="1">
    <citation type="journal article" date="2014" name="Int. J. Syst. Evol. Microbiol.">
        <title>Complete genome of a new Firmicutes species belonging to the dominant human colonic microbiota ('Ruminococcus bicirculans') reveals two chromosomes and a selective capacity to utilize plant glucans.</title>
        <authorList>
            <consortium name="NISC Comparative Sequencing Program"/>
            <person name="Wegmann U."/>
            <person name="Louis P."/>
            <person name="Goesmann A."/>
            <person name="Henrissat B."/>
            <person name="Duncan S.H."/>
            <person name="Flint H.J."/>
        </authorList>
    </citation>
    <scope>NUCLEOTIDE SEQUENCE</scope>
    <source>
        <strain evidence="4">JCM 18961</strain>
    </source>
</reference>
<dbReference type="EMBL" id="BAABLO010000002">
    <property type="protein sequence ID" value="GAA4714451.1"/>
    <property type="molecule type" value="Genomic_DNA"/>
</dbReference>
<reference evidence="5" key="2">
    <citation type="journal article" date="2019" name="Int. J. Syst. Evol. Microbiol.">
        <title>The Global Catalogue of Microorganisms (GCM) 10K type strain sequencing project: providing services to taxonomists for standard genome sequencing and annotation.</title>
        <authorList>
            <consortium name="The Broad Institute Genomics Platform"/>
            <consortium name="The Broad Institute Genome Sequencing Center for Infectious Disease"/>
            <person name="Wu L."/>
            <person name="Ma J."/>
        </authorList>
    </citation>
    <scope>NUCLEOTIDE SEQUENCE [LARGE SCALE GENOMIC DNA]</scope>
    <source>
        <strain evidence="5">JCM 18961</strain>
    </source>
</reference>
<name>A0ABP8XT80_9MICO</name>
<evidence type="ECO:0000313" key="5">
    <source>
        <dbReference type="Proteomes" id="UP001500556"/>
    </source>
</evidence>
<evidence type="ECO:0000313" key="3">
    <source>
        <dbReference type="EMBL" id="GAA4714212.1"/>
    </source>
</evidence>
<organism evidence="4 5">
    <name type="scientific">Pedococcus ginsenosidimutans</name>
    <dbReference type="NCBI Taxonomy" id="490570"/>
    <lineage>
        <taxon>Bacteria</taxon>
        <taxon>Bacillati</taxon>
        <taxon>Actinomycetota</taxon>
        <taxon>Actinomycetes</taxon>
        <taxon>Micrococcales</taxon>
        <taxon>Intrasporangiaceae</taxon>
        <taxon>Pedococcus</taxon>
    </lineage>
</organism>
<dbReference type="Proteomes" id="UP001500556">
    <property type="component" value="Unassembled WGS sequence"/>
</dbReference>
<keyword evidence="2" id="KW-0472">Membrane</keyword>
<proteinExistence type="predicted"/>
<protein>
    <submittedName>
        <fullName evidence="4">Uncharacterized protein</fullName>
    </submittedName>
</protein>
<keyword evidence="2" id="KW-1133">Transmembrane helix</keyword>
<keyword evidence="5" id="KW-1185">Reference proteome</keyword>
<keyword evidence="2" id="KW-0812">Transmembrane</keyword>
<sequence>MVSTPPVPPRGPEDRDADDPTGIRALLSGLGDPGPMPADLVDRINASIAAEQAARGQGSSVVPMRRRVPGWQKYGLVAAAVAGLAVGVPALLGTGPQDVMASLSRSSDQSGAAASSAEKVAPPIASFTPAAPGSSGSGARATSAVGTVTMVATGTGYTSSELAEQARTTMLGPFDGSSPGSAGQGRATGALDAAGLRECLTAMGVPAWMPVVGDVATFDGSRAVVAVVSSDTGQDAYAVPTWCDATHARALAGPVRIR</sequence>
<feature type="transmembrane region" description="Helical" evidence="2">
    <location>
        <begin position="74"/>
        <end position="92"/>
    </location>
</feature>
<feature type="compositionally biased region" description="Pro residues" evidence="1">
    <location>
        <begin position="1"/>
        <end position="10"/>
    </location>
</feature>
<evidence type="ECO:0000256" key="2">
    <source>
        <dbReference type="SAM" id="Phobius"/>
    </source>
</evidence>
<feature type="region of interest" description="Disordered" evidence="1">
    <location>
        <begin position="1"/>
        <end position="39"/>
    </location>
</feature>
<accession>A0ABP8XT80</accession>
<comment type="caution">
    <text evidence="4">The sequence shown here is derived from an EMBL/GenBank/DDBJ whole genome shotgun (WGS) entry which is preliminary data.</text>
</comment>